<dbReference type="Gene3D" id="2.60.120.200">
    <property type="match status" value="1"/>
</dbReference>
<evidence type="ECO:0000313" key="1">
    <source>
        <dbReference type="EMBL" id="KAL1122494.1"/>
    </source>
</evidence>
<dbReference type="AlphaFoldDB" id="A0ABD0Y765"/>
<reference evidence="1 2" key="1">
    <citation type="submission" date="2024-07" db="EMBL/GenBank/DDBJ databases">
        <title>Chromosome-level genome assembly of the water stick insect Ranatra chinensis (Heteroptera: Nepidae).</title>
        <authorList>
            <person name="Liu X."/>
        </authorList>
    </citation>
    <scope>NUCLEOTIDE SEQUENCE [LARGE SCALE GENOMIC DNA]</scope>
    <source>
        <strain evidence="1">Cailab_2021Rc</strain>
        <tissue evidence="1">Muscle</tissue>
    </source>
</reference>
<gene>
    <name evidence="1" type="ORF">AAG570_002825</name>
</gene>
<comment type="caution">
    <text evidence="1">The sequence shown here is derived from an EMBL/GenBank/DDBJ whole genome shotgun (WGS) entry which is preliminary data.</text>
</comment>
<dbReference type="EMBL" id="JBFDAA010000013">
    <property type="protein sequence ID" value="KAL1122494.1"/>
    <property type="molecule type" value="Genomic_DNA"/>
</dbReference>
<keyword evidence="2" id="KW-1185">Reference proteome</keyword>
<organism evidence="1 2">
    <name type="scientific">Ranatra chinensis</name>
    <dbReference type="NCBI Taxonomy" id="642074"/>
    <lineage>
        <taxon>Eukaryota</taxon>
        <taxon>Metazoa</taxon>
        <taxon>Ecdysozoa</taxon>
        <taxon>Arthropoda</taxon>
        <taxon>Hexapoda</taxon>
        <taxon>Insecta</taxon>
        <taxon>Pterygota</taxon>
        <taxon>Neoptera</taxon>
        <taxon>Paraneoptera</taxon>
        <taxon>Hemiptera</taxon>
        <taxon>Heteroptera</taxon>
        <taxon>Panheteroptera</taxon>
        <taxon>Nepomorpha</taxon>
        <taxon>Nepidae</taxon>
        <taxon>Ranatrinae</taxon>
        <taxon>Ranatra</taxon>
    </lineage>
</organism>
<accession>A0ABD0Y765</accession>
<protein>
    <recommendedName>
        <fullName evidence="3">Laminin G domain-containing protein</fullName>
    </recommendedName>
</protein>
<evidence type="ECO:0008006" key="3">
    <source>
        <dbReference type="Google" id="ProtNLM"/>
    </source>
</evidence>
<dbReference type="InterPro" id="IPR013320">
    <property type="entry name" value="ConA-like_dom_sf"/>
</dbReference>
<sequence>MRRPFIGLGQSMVIGVNLSFREPSRILGLVALTRHAPTGPPRETLCGEARSPTSYWKDIACPKYGEPIKSKTLRTILDAPRHADYSVSQKSSVHMMSINQNIRILCGLAFQKPSGGTLFSLRSRRQEECYFAVEIAGQDAIKLVHSGPNGTQSVIIPALLADGKWHQLALGYPAGFAAVTAIFDLYERYYKVAAVMGDTSDRQDVIGRGSSGPCKSAISPANQETTLAVNDAINN</sequence>
<dbReference type="Proteomes" id="UP001558652">
    <property type="component" value="Unassembled WGS sequence"/>
</dbReference>
<dbReference type="SUPFAM" id="SSF49899">
    <property type="entry name" value="Concanavalin A-like lectins/glucanases"/>
    <property type="match status" value="1"/>
</dbReference>
<proteinExistence type="predicted"/>
<evidence type="ECO:0000313" key="2">
    <source>
        <dbReference type="Proteomes" id="UP001558652"/>
    </source>
</evidence>
<name>A0ABD0Y765_9HEMI</name>